<dbReference type="PANTHER" id="PTHR10510">
    <property type="entry name" value="CYTOCHROME C OXIDASE POLYPEPTIDE 7A"/>
    <property type="match status" value="1"/>
</dbReference>
<organism evidence="6 7">
    <name type="scientific">Tetraodon nigroviridis</name>
    <name type="common">Spotted green pufferfish</name>
    <name type="synonym">Chelonodon nigroviridis</name>
    <dbReference type="NCBI Taxonomy" id="99883"/>
    <lineage>
        <taxon>Eukaryota</taxon>
        <taxon>Metazoa</taxon>
        <taxon>Chordata</taxon>
        <taxon>Craniata</taxon>
        <taxon>Vertebrata</taxon>
        <taxon>Euteleostomi</taxon>
        <taxon>Actinopterygii</taxon>
        <taxon>Neopterygii</taxon>
        <taxon>Teleostei</taxon>
        <taxon>Neoteleostei</taxon>
        <taxon>Acanthomorphata</taxon>
        <taxon>Eupercaria</taxon>
        <taxon>Tetraodontiformes</taxon>
        <taxon>Tetradontoidea</taxon>
        <taxon>Tetraodontidae</taxon>
        <taxon>Tetraodon</taxon>
    </lineage>
</organism>
<dbReference type="FunCoup" id="H3CD77">
    <property type="interactions" value="352"/>
</dbReference>
<name>H3CD77_TETNG</name>
<dbReference type="GO" id="GO:0006123">
    <property type="term" value="P:mitochondrial electron transport, cytochrome c to oxygen"/>
    <property type="evidence" value="ECO:0007669"/>
    <property type="project" value="InterPro"/>
</dbReference>
<proteinExistence type="inferred from homology"/>
<dbReference type="Gene3D" id="4.10.91.10">
    <property type="entry name" value="Cytochrome c oxidase, subunit VIIa"/>
    <property type="match status" value="1"/>
</dbReference>
<dbReference type="GO" id="GO:0005743">
    <property type="term" value="C:mitochondrial inner membrane"/>
    <property type="evidence" value="ECO:0007669"/>
    <property type="project" value="UniProtKB-SubCell"/>
</dbReference>
<evidence type="ECO:0000256" key="5">
    <source>
        <dbReference type="ARBA" id="ARBA00023136"/>
    </source>
</evidence>
<dbReference type="InParanoid" id="H3CD77"/>
<evidence type="ECO:0000256" key="1">
    <source>
        <dbReference type="ARBA" id="ARBA00004273"/>
    </source>
</evidence>
<accession>H3CD77</accession>
<dbReference type="GeneTree" id="ENSGT00940000154815"/>
<dbReference type="Ensembl" id="ENSTNIT00000006348.1">
    <property type="protein sequence ID" value="ENSTNIP00000006200.1"/>
    <property type="gene ID" value="ENSTNIG00000003607.1"/>
</dbReference>
<keyword evidence="7" id="KW-1185">Reference proteome</keyword>
<evidence type="ECO:0000313" key="7">
    <source>
        <dbReference type="Proteomes" id="UP000007303"/>
    </source>
</evidence>
<protein>
    <submittedName>
        <fullName evidence="6">Cytochrome c oxidase subunit 7A2 like</fullName>
    </submittedName>
</protein>
<dbReference type="GO" id="GO:0002082">
    <property type="term" value="P:regulation of oxidative phosphorylation"/>
    <property type="evidence" value="ECO:0007669"/>
    <property type="project" value="Ensembl"/>
</dbReference>
<reference evidence="7" key="1">
    <citation type="journal article" date="2004" name="Nature">
        <title>Genome duplication in the teleost fish Tetraodon nigroviridis reveals the early vertebrate proto-karyotype.</title>
        <authorList>
            <person name="Jaillon O."/>
            <person name="Aury J.-M."/>
            <person name="Brunet F."/>
            <person name="Petit J.-L."/>
            <person name="Stange-Thomann N."/>
            <person name="Mauceli E."/>
            <person name="Bouneau L."/>
            <person name="Fischer C."/>
            <person name="Ozouf-Costaz C."/>
            <person name="Bernot A."/>
            <person name="Nicaud S."/>
            <person name="Jaffe D."/>
            <person name="Fisher S."/>
            <person name="Lutfalla G."/>
            <person name="Dossat C."/>
            <person name="Segurens B."/>
            <person name="Dasilva C."/>
            <person name="Salanoubat M."/>
            <person name="Levy M."/>
            <person name="Boudet N."/>
            <person name="Castellano S."/>
            <person name="Anthouard V."/>
            <person name="Jubin C."/>
            <person name="Castelli V."/>
            <person name="Katinka M."/>
            <person name="Vacherie B."/>
            <person name="Biemont C."/>
            <person name="Skalli Z."/>
            <person name="Cattolico L."/>
            <person name="Poulain J."/>
            <person name="De Berardinis V."/>
            <person name="Cruaud C."/>
            <person name="Duprat S."/>
            <person name="Brottier P."/>
            <person name="Coutanceau J.-P."/>
            <person name="Gouzy J."/>
            <person name="Parra G."/>
            <person name="Lardier G."/>
            <person name="Chapple C."/>
            <person name="McKernan K.J."/>
            <person name="McEwan P."/>
            <person name="Bosak S."/>
            <person name="Kellis M."/>
            <person name="Volff J.-N."/>
            <person name="Guigo R."/>
            <person name="Zody M.C."/>
            <person name="Mesirov J."/>
            <person name="Lindblad-Toh K."/>
            <person name="Birren B."/>
            <person name="Nusbaum C."/>
            <person name="Kahn D."/>
            <person name="Robinson-Rechavi M."/>
            <person name="Laudet V."/>
            <person name="Schachter V."/>
            <person name="Quetier F."/>
            <person name="Saurin W."/>
            <person name="Scarpelli C."/>
            <person name="Wincker P."/>
            <person name="Lander E.S."/>
            <person name="Weissenbach J."/>
            <person name="Roest Crollius H."/>
        </authorList>
    </citation>
    <scope>NUCLEOTIDE SEQUENCE [LARGE SCALE GENOMIC DNA]</scope>
</reference>
<dbReference type="GO" id="GO:0030674">
    <property type="term" value="F:protein-macromolecule adaptor activity"/>
    <property type="evidence" value="ECO:0007669"/>
    <property type="project" value="Ensembl"/>
</dbReference>
<dbReference type="HOGENOM" id="CLU_1815217_0_0_1"/>
<dbReference type="InterPro" id="IPR036539">
    <property type="entry name" value="Cyt_c_oxidase_su7a_sf"/>
</dbReference>
<dbReference type="GO" id="GO:0045277">
    <property type="term" value="C:respiratory chain complex IV"/>
    <property type="evidence" value="ECO:0007669"/>
    <property type="project" value="InterPro"/>
</dbReference>
<evidence type="ECO:0000256" key="3">
    <source>
        <dbReference type="ARBA" id="ARBA00022792"/>
    </source>
</evidence>
<reference evidence="6" key="2">
    <citation type="submission" date="2025-08" db="UniProtKB">
        <authorList>
            <consortium name="Ensembl"/>
        </authorList>
    </citation>
    <scope>IDENTIFICATION</scope>
</reference>
<dbReference type="GO" id="GO:0097250">
    <property type="term" value="P:mitochondrial respirasome assembly"/>
    <property type="evidence" value="ECO:0007669"/>
    <property type="project" value="Ensembl"/>
</dbReference>
<dbReference type="Pfam" id="PF02238">
    <property type="entry name" value="COX7a"/>
    <property type="match status" value="1"/>
</dbReference>
<evidence type="ECO:0000256" key="2">
    <source>
        <dbReference type="ARBA" id="ARBA00009331"/>
    </source>
</evidence>
<dbReference type="SUPFAM" id="SSF81419">
    <property type="entry name" value="Mitochondrial cytochrome c oxidase subunit VIIa"/>
    <property type="match status" value="1"/>
</dbReference>
<evidence type="ECO:0000256" key="4">
    <source>
        <dbReference type="ARBA" id="ARBA00023128"/>
    </source>
</evidence>
<comment type="similarity">
    <text evidence="2">Belongs to the cytochrome c oxidase VIIa family.</text>
</comment>
<keyword evidence="3" id="KW-0999">Mitochondrion inner membrane</keyword>
<dbReference type="Proteomes" id="UP000007303">
    <property type="component" value="Unassembled WGS sequence"/>
</dbReference>
<keyword evidence="5" id="KW-0472">Membrane</keyword>
<dbReference type="STRING" id="99883.ENSTNIP00000006200"/>
<dbReference type="InterPro" id="IPR003177">
    <property type="entry name" value="Cytc_oxidase_su7a_met"/>
</dbReference>
<sequence length="142" mass="15645">MYYKFSGITQKLTGAGPAVAYNPQGLRPGPPAEPPAMVFGTPTKVLSEAGPAVEFMGANKVPDFQRIFQTSDGVPVHLKRALLPGGALLCRPAQQEMRQENPPRFPDPAAATRRVGRRLWDSARTLRPRRLFVLFCQKRCVS</sequence>
<dbReference type="AlphaFoldDB" id="H3CD77"/>
<dbReference type="PANTHER" id="PTHR10510:SF2">
    <property type="entry name" value="CYTOCHROME C OXIDASE SUBUNIT 7A-RELATED PROTEIN, MITOCHONDRIAL"/>
    <property type="match status" value="1"/>
</dbReference>
<reference evidence="6" key="3">
    <citation type="submission" date="2025-09" db="UniProtKB">
        <authorList>
            <consortium name="Ensembl"/>
        </authorList>
    </citation>
    <scope>IDENTIFICATION</scope>
</reference>
<evidence type="ECO:0000313" key="6">
    <source>
        <dbReference type="Ensembl" id="ENSTNIP00000006200.1"/>
    </source>
</evidence>
<dbReference type="InterPro" id="IPR039297">
    <property type="entry name" value="COX7a"/>
</dbReference>
<comment type="subcellular location">
    <subcellularLocation>
        <location evidence="1">Mitochondrion inner membrane</location>
    </subcellularLocation>
</comment>
<keyword evidence="4" id="KW-0496">Mitochondrion</keyword>